<sequence length="58" mass="6297">MFRSVCYAIPSPSHFTKPAAAVRLLIPGNVDIDVHAQTTHWGVRDSLSGEVVNMTCIS</sequence>
<dbReference type="RefSeq" id="XP_009543798.1">
    <property type="nucleotide sequence ID" value="XM_009545503.1"/>
</dbReference>
<dbReference type="HOGENOM" id="CLU_2984501_0_0_1"/>
<keyword evidence="2" id="KW-1185">Reference proteome</keyword>
<dbReference type="GeneID" id="20674650"/>
<organism evidence="1 2">
    <name type="scientific">Heterobasidion irregulare (strain TC 32-1)</name>
    <dbReference type="NCBI Taxonomy" id="747525"/>
    <lineage>
        <taxon>Eukaryota</taxon>
        <taxon>Fungi</taxon>
        <taxon>Dikarya</taxon>
        <taxon>Basidiomycota</taxon>
        <taxon>Agaricomycotina</taxon>
        <taxon>Agaricomycetes</taxon>
        <taxon>Russulales</taxon>
        <taxon>Bondarzewiaceae</taxon>
        <taxon>Heterobasidion</taxon>
        <taxon>Heterobasidion annosum species complex</taxon>
    </lineage>
</organism>
<dbReference type="KEGG" id="hir:HETIRDRAFT_433051"/>
<dbReference type="InParanoid" id="W4KEB5"/>
<name>W4KEB5_HETIT</name>
<evidence type="ECO:0000313" key="2">
    <source>
        <dbReference type="Proteomes" id="UP000030671"/>
    </source>
</evidence>
<dbReference type="AlphaFoldDB" id="W4KEB5"/>
<accession>W4KEB5</accession>
<protein>
    <submittedName>
        <fullName evidence="1">Uncharacterized protein</fullName>
    </submittedName>
</protein>
<evidence type="ECO:0000313" key="1">
    <source>
        <dbReference type="EMBL" id="ETW84084.1"/>
    </source>
</evidence>
<feature type="non-terminal residue" evidence="1">
    <location>
        <position position="58"/>
    </location>
</feature>
<proteinExistence type="predicted"/>
<gene>
    <name evidence="1" type="ORF">HETIRDRAFT_433051</name>
</gene>
<dbReference type="Proteomes" id="UP000030671">
    <property type="component" value="Unassembled WGS sequence"/>
</dbReference>
<reference evidence="1 2" key="1">
    <citation type="journal article" date="2012" name="New Phytol.">
        <title>Insight into trade-off between wood decay and parasitism from the genome of a fungal forest pathogen.</title>
        <authorList>
            <person name="Olson A."/>
            <person name="Aerts A."/>
            <person name="Asiegbu F."/>
            <person name="Belbahri L."/>
            <person name="Bouzid O."/>
            <person name="Broberg A."/>
            <person name="Canback B."/>
            <person name="Coutinho P.M."/>
            <person name="Cullen D."/>
            <person name="Dalman K."/>
            <person name="Deflorio G."/>
            <person name="van Diepen L.T."/>
            <person name="Dunand C."/>
            <person name="Duplessis S."/>
            <person name="Durling M."/>
            <person name="Gonthier P."/>
            <person name="Grimwood J."/>
            <person name="Fossdal C.G."/>
            <person name="Hansson D."/>
            <person name="Henrissat B."/>
            <person name="Hietala A."/>
            <person name="Himmelstrand K."/>
            <person name="Hoffmeister D."/>
            <person name="Hogberg N."/>
            <person name="James T.Y."/>
            <person name="Karlsson M."/>
            <person name="Kohler A."/>
            <person name="Kues U."/>
            <person name="Lee Y.H."/>
            <person name="Lin Y.C."/>
            <person name="Lind M."/>
            <person name="Lindquist E."/>
            <person name="Lombard V."/>
            <person name="Lucas S."/>
            <person name="Lunden K."/>
            <person name="Morin E."/>
            <person name="Murat C."/>
            <person name="Park J."/>
            <person name="Raffaello T."/>
            <person name="Rouze P."/>
            <person name="Salamov A."/>
            <person name="Schmutz J."/>
            <person name="Solheim H."/>
            <person name="Stahlberg J."/>
            <person name="Velez H."/>
            <person name="de Vries R.P."/>
            <person name="Wiebenga A."/>
            <person name="Woodward S."/>
            <person name="Yakovlev I."/>
            <person name="Garbelotto M."/>
            <person name="Martin F."/>
            <person name="Grigoriev I.V."/>
            <person name="Stenlid J."/>
        </authorList>
    </citation>
    <scope>NUCLEOTIDE SEQUENCE [LARGE SCALE GENOMIC DNA]</scope>
    <source>
        <strain evidence="1 2">TC 32-1</strain>
    </source>
</reference>
<dbReference type="EMBL" id="KI925456">
    <property type="protein sequence ID" value="ETW84084.1"/>
    <property type="molecule type" value="Genomic_DNA"/>
</dbReference>